<dbReference type="InterPro" id="IPR013106">
    <property type="entry name" value="Ig_V-set"/>
</dbReference>
<protein>
    <recommendedName>
        <fullName evidence="1">Immunoglobulin V-set domain-containing protein</fullName>
    </recommendedName>
</protein>
<feature type="domain" description="Immunoglobulin V-set" evidence="1">
    <location>
        <begin position="2"/>
        <end position="99"/>
    </location>
</feature>
<accession>A0ABD0NJD2</accession>
<evidence type="ECO:0000259" key="1">
    <source>
        <dbReference type="Pfam" id="PF07686"/>
    </source>
</evidence>
<dbReference type="InterPro" id="IPR036179">
    <property type="entry name" value="Ig-like_dom_sf"/>
</dbReference>
<keyword evidence="3" id="KW-1185">Reference proteome</keyword>
<comment type="caution">
    <text evidence="2">The sequence shown here is derived from an EMBL/GenBank/DDBJ whole genome shotgun (WGS) entry which is preliminary data.</text>
</comment>
<gene>
    <name evidence="2" type="ORF">M9458_044771</name>
</gene>
<dbReference type="Gene3D" id="2.60.40.10">
    <property type="entry name" value="Immunoglobulins"/>
    <property type="match status" value="1"/>
</dbReference>
<proteinExistence type="predicted"/>
<dbReference type="EMBL" id="JAMKFB020000022">
    <property type="protein sequence ID" value="KAL0161046.1"/>
    <property type="molecule type" value="Genomic_DNA"/>
</dbReference>
<dbReference type="InterPro" id="IPR013783">
    <property type="entry name" value="Ig-like_fold"/>
</dbReference>
<feature type="non-terminal residue" evidence="2">
    <location>
        <position position="1"/>
    </location>
</feature>
<evidence type="ECO:0000313" key="3">
    <source>
        <dbReference type="Proteomes" id="UP001529510"/>
    </source>
</evidence>
<sequence length="100" mass="11504">METADGDSVTLQTDTKLQKDDKIQWCYEEDNNLIAEISGVTGKKTYDGFDERFRSKLVLDDNTGDLTINNIRRIHTGRYKLQISGKNRKTECKNFIVTVK</sequence>
<dbReference type="PANTHER" id="PTHR21063">
    <property type="entry name" value="LFA-3"/>
    <property type="match status" value="1"/>
</dbReference>
<feature type="non-terminal residue" evidence="2">
    <location>
        <position position="100"/>
    </location>
</feature>
<dbReference type="PANTHER" id="PTHR21063:SF4">
    <property type="entry name" value="CD48 ANTIGEN-RELATED"/>
    <property type="match status" value="1"/>
</dbReference>
<dbReference type="Proteomes" id="UP001529510">
    <property type="component" value="Unassembled WGS sequence"/>
</dbReference>
<dbReference type="AlphaFoldDB" id="A0ABD0NJD2"/>
<dbReference type="SUPFAM" id="SSF48726">
    <property type="entry name" value="Immunoglobulin"/>
    <property type="match status" value="1"/>
</dbReference>
<reference evidence="2 3" key="1">
    <citation type="submission" date="2024-05" db="EMBL/GenBank/DDBJ databases">
        <title>Genome sequencing and assembly of Indian major carp, Cirrhinus mrigala (Hamilton, 1822).</title>
        <authorList>
            <person name="Mohindra V."/>
            <person name="Chowdhury L.M."/>
            <person name="Lal K."/>
            <person name="Jena J.K."/>
        </authorList>
    </citation>
    <scope>NUCLEOTIDE SEQUENCE [LARGE SCALE GENOMIC DNA]</scope>
    <source>
        <strain evidence="2">CM1030</strain>
        <tissue evidence="2">Blood</tissue>
    </source>
</reference>
<dbReference type="Pfam" id="PF07686">
    <property type="entry name" value="V-set"/>
    <property type="match status" value="1"/>
</dbReference>
<evidence type="ECO:0000313" key="2">
    <source>
        <dbReference type="EMBL" id="KAL0161046.1"/>
    </source>
</evidence>
<name>A0ABD0NJD2_CIRMR</name>
<organism evidence="2 3">
    <name type="scientific">Cirrhinus mrigala</name>
    <name type="common">Mrigala</name>
    <dbReference type="NCBI Taxonomy" id="683832"/>
    <lineage>
        <taxon>Eukaryota</taxon>
        <taxon>Metazoa</taxon>
        <taxon>Chordata</taxon>
        <taxon>Craniata</taxon>
        <taxon>Vertebrata</taxon>
        <taxon>Euteleostomi</taxon>
        <taxon>Actinopterygii</taxon>
        <taxon>Neopterygii</taxon>
        <taxon>Teleostei</taxon>
        <taxon>Ostariophysi</taxon>
        <taxon>Cypriniformes</taxon>
        <taxon>Cyprinidae</taxon>
        <taxon>Labeoninae</taxon>
        <taxon>Labeonini</taxon>
        <taxon>Cirrhinus</taxon>
    </lineage>
</organism>